<keyword evidence="6 7" id="KW-0472">Membrane</keyword>
<dbReference type="GO" id="GO:0005886">
    <property type="term" value="C:plasma membrane"/>
    <property type="evidence" value="ECO:0007669"/>
    <property type="project" value="UniProtKB-SubCell"/>
</dbReference>
<comment type="subcellular location">
    <subcellularLocation>
        <location evidence="1">Cell membrane</location>
        <topology evidence="1">Multi-pass membrane protein</topology>
    </subcellularLocation>
</comment>
<dbReference type="PANTHER" id="PTHR30347">
    <property type="entry name" value="POTASSIUM CHANNEL RELATED"/>
    <property type="match status" value="1"/>
</dbReference>
<evidence type="ECO:0000256" key="6">
    <source>
        <dbReference type="ARBA" id="ARBA00023136"/>
    </source>
</evidence>
<organism evidence="12 13">
    <name type="scientific">Candidatus Desulfovibrio kirbyi</name>
    <dbReference type="NCBI Taxonomy" id="2696086"/>
    <lineage>
        <taxon>Bacteria</taxon>
        <taxon>Pseudomonadati</taxon>
        <taxon>Thermodesulfobacteriota</taxon>
        <taxon>Desulfovibrionia</taxon>
        <taxon>Desulfovibrionales</taxon>
        <taxon>Desulfovibrionaceae</taxon>
        <taxon>Desulfovibrio</taxon>
    </lineage>
</organism>
<feature type="transmembrane region" description="Helical" evidence="7">
    <location>
        <begin position="367"/>
        <end position="385"/>
    </location>
</feature>
<dbReference type="InterPro" id="IPR023408">
    <property type="entry name" value="MscS_beta-dom_sf"/>
</dbReference>
<evidence type="ECO:0000256" key="2">
    <source>
        <dbReference type="ARBA" id="ARBA00008017"/>
    </source>
</evidence>
<feature type="domain" description="Mechanosensitive ion channel MscS" evidence="9">
    <location>
        <begin position="623"/>
        <end position="690"/>
    </location>
</feature>
<keyword evidence="8" id="KW-0732">Signal</keyword>
<dbReference type="GO" id="GO:0008381">
    <property type="term" value="F:mechanosensitive monoatomic ion channel activity"/>
    <property type="evidence" value="ECO:0007669"/>
    <property type="project" value="UniProtKB-ARBA"/>
</dbReference>
<evidence type="ECO:0000313" key="13">
    <source>
        <dbReference type="Proteomes" id="UP000505077"/>
    </source>
</evidence>
<dbReference type="SUPFAM" id="SSF50182">
    <property type="entry name" value="Sm-like ribonucleoproteins"/>
    <property type="match status" value="1"/>
</dbReference>
<dbReference type="InterPro" id="IPR049142">
    <property type="entry name" value="MS_channel_1st"/>
</dbReference>
<feature type="transmembrane region" description="Helical" evidence="7">
    <location>
        <begin position="489"/>
        <end position="509"/>
    </location>
</feature>
<dbReference type="InterPro" id="IPR011014">
    <property type="entry name" value="MscS_channel_TM-2"/>
</dbReference>
<feature type="transmembrane region" description="Helical" evidence="7">
    <location>
        <begin position="529"/>
        <end position="548"/>
    </location>
</feature>
<dbReference type="AlphaFoldDB" id="A0A6L2R5S2"/>
<name>A0A6L2R5S2_9BACT</name>
<dbReference type="Pfam" id="PF21088">
    <property type="entry name" value="MS_channel_1st"/>
    <property type="match status" value="1"/>
</dbReference>
<dbReference type="SUPFAM" id="SSF82861">
    <property type="entry name" value="Mechanosensitive channel protein MscS (YggB), transmembrane region"/>
    <property type="match status" value="1"/>
</dbReference>
<comment type="caution">
    <text evidence="12">The sequence shown here is derived from an EMBL/GenBank/DDBJ whole genome shotgun (WGS) entry which is preliminary data.</text>
</comment>
<evidence type="ECO:0000259" key="11">
    <source>
        <dbReference type="Pfam" id="PF21088"/>
    </source>
</evidence>
<keyword evidence="4 7" id="KW-0812">Transmembrane</keyword>
<evidence type="ECO:0000256" key="1">
    <source>
        <dbReference type="ARBA" id="ARBA00004651"/>
    </source>
</evidence>
<feature type="transmembrane region" description="Helical" evidence="7">
    <location>
        <begin position="305"/>
        <end position="326"/>
    </location>
</feature>
<feature type="transmembrane region" description="Helical" evidence="7">
    <location>
        <begin position="391"/>
        <end position="407"/>
    </location>
</feature>
<sequence>MLRHCLVIVAVLFTFCMTPAFSQAPLVADVPAAQAEGGGVAKPDAQSSDYQPTRAEVDAWEDIWAGQRGIINEINAKAMAWRKRVAEETAGLSEASRLHEEEFRRLFLLATTFKDWPNPLEAVSRRIAAIARHLRLIFEPVVLARADAQRLLDRVSQIVDNLPEEVSKGRVSAEMQAYVKDVGQAKSRLTVVVAQYDAALAPFQTMLKRFQETRDDIGARLPLLWTKYYLQDPVVWTDPEVWEEAALRADSFLSGIQLRLPVELPVTLAQWGATALRFVVFLFFTGLLTVLFSRRCAPSSSTARHIFRISLPYLCLGGALIGSSVTGDFFRLLLALGNLVIIMGQVFLAWDLRLLQHPQDREAAAPFWRLIPLMFCAYALLYLPLENLFKLLVWAGLLVVALAVSRRRAVEKFEMLQLENGALEMEPVLLWICLAFALAGLHIYSMALYLLFVSCSLSVELCLGGMSLINRASERLSREGVRSALTRLCIALAAPVVLAAGAASVLLWIGTLPGGLDMLRHYGFQGMNIGGTQFNIIQIVLILSAFYVTRAAVDMGTRFLSHLPSQQGLQIDATLIPSMQTAFTYALWCIFGLFALHSLGMELSSLLMVAGGLSVGIGFGMQTIVNNFISGLILIFSRILQAGDVIEVGGITGIVRKISVRATMVETYDNALIYVPNSEFVSSRLINWTRNSRSVRREIKIGVAYGSDVEQVTRLLLAVANRHTNVLKYPASSVVFSDFGASTLDFVLHIWVRDYDVGVSTASEIRLQIEEEFRKYHIEIAFPQLDVHIRNMPPRLAGGRHPVRRMREKYLVQKKRTI</sequence>
<evidence type="ECO:0000259" key="9">
    <source>
        <dbReference type="Pfam" id="PF00924"/>
    </source>
</evidence>
<protein>
    <submittedName>
        <fullName evidence="12">Small-conductance mechanosensitive ion channel MscS</fullName>
    </submittedName>
</protein>
<dbReference type="InterPro" id="IPR011066">
    <property type="entry name" value="MscS_channel_C_sf"/>
</dbReference>
<feature type="transmembrane region" description="Helical" evidence="7">
    <location>
        <begin position="428"/>
        <end position="444"/>
    </location>
</feature>
<evidence type="ECO:0000256" key="4">
    <source>
        <dbReference type="ARBA" id="ARBA00022692"/>
    </source>
</evidence>
<evidence type="ECO:0000259" key="10">
    <source>
        <dbReference type="Pfam" id="PF21082"/>
    </source>
</evidence>
<dbReference type="EMBL" id="BLLL01000007">
    <property type="protein sequence ID" value="GFH62918.1"/>
    <property type="molecule type" value="Genomic_DNA"/>
</dbReference>
<keyword evidence="3" id="KW-1003">Cell membrane</keyword>
<dbReference type="PANTHER" id="PTHR30347:SF1">
    <property type="entry name" value="MECHANOSENSITIVE CHANNEL MSCK"/>
    <property type="match status" value="1"/>
</dbReference>
<gene>
    <name evidence="12" type="primary">mscS</name>
    <name evidence="12" type="ORF">ZNDK_0689</name>
</gene>
<feature type="transmembrane region" description="Helical" evidence="7">
    <location>
        <begin position="450"/>
        <end position="469"/>
    </location>
</feature>
<dbReference type="InterPro" id="IPR006685">
    <property type="entry name" value="MscS_channel_2nd"/>
</dbReference>
<feature type="transmembrane region" description="Helical" evidence="7">
    <location>
        <begin position="332"/>
        <end position="355"/>
    </location>
</feature>
<evidence type="ECO:0000256" key="5">
    <source>
        <dbReference type="ARBA" id="ARBA00022989"/>
    </source>
</evidence>
<dbReference type="InterPro" id="IPR052702">
    <property type="entry name" value="MscS-like_channel"/>
</dbReference>
<dbReference type="Pfam" id="PF21082">
    <property type="entry name" value="MS_channel_3rd"/>
    <property type="match status" value="1"/>
</dbReference>
<evidence type="ECO:0000256" key="7">
    <source>
        <dbReference type="SAM" id="Phobius"/>
    </source>
</evidence>
<comment type="similarity">
    <text evidence="2">Belongs to the MscS (TC 1.A.23) family.</text>
</comment>
<dbReference type="InterPro" id="IPR010920">
    <property type="entry name" value="LSM_dom_sf"/>
</dbReference>
<evidence type="ECO:0000256" key="8">
    <source>
        <dbReference type="SAM" id="SignalP"/>
    </source>
</evidence>
<dbReference type="Gene3D" id="1.10.287.1260">
    <property type="match status" value="1"/>
</dbReference>
<feature type="signal peptide" evidence="8">
    <location>
        <begin position="1"/>
        <end position="22"/>
    </location>
</feature>
<feature type="domain" description="Mechanosensitive ion channel MscS C-terminal" evidence="10">
    <location>
        <begin position="698"/>
        <end position="780"/>
    </location>
</feature>
<feature type="transmembrane region" description="Helical" evidence="7">
    <location>
        <begin position="606"/>
        <end position="629"/>
    </location>
</feature>
<dbReference type="Gene3D" id="2.30.30.60">
    <property type="match status" value="1"/>
</dbReference>
<dbReference type="Gene3D" id="3.30.70.100">
    <property type="match status" value="1"/>
</dbReference>
<feature type="chain" id="PRO_5027091171" evidence="8">
    <location>
        <begin position="23"/>
        <end position="818"/>
    </location>
</feature>
<reference evidence="12 13" key="1">
    <citation type="journal article" date="2020" name="ISME J.">
        <title>Parallel Reductive Genome Evolution in Desulfovibrio Ectosymbionts Independently Acquired by Trichonympha Protists in the Termite Gut.</title>
        <authorList>
            <person name="Takeuchi M."/>
            <person name="Kuwahara H."/>
            <person name="Murakami T."/>
            <person name="Takahashi K."/>
            <person name="Kajitani R."/>
            <person name="Toyoda A."/>
            <person name="Itoh T."/>
            <person name="Ohkuma M."/>
            <person name="Hongoh Y."/>
        </authorList>
    </citation>
    <scope>NUCLEOTIDE SEQUENCE [LARGE SCALE GENOMIC DNA]</scope>
    <source>
        <strain evidence="12">ZnDsv-02</strain>
    </source>
</reference>
<dbReference type="InterPro" id="IPR049278">
    <property type="entry name" value="MS_channel_C"/>
</dbReference>
<feature type="domain" description="Mechanosensitive ion channel transmembrane helices 2/3" evidence="11">
    <location>
        <begin position="582"/>
        <end position="622"/>
    </location>
</feature>
<evidence type="ECO:0000256" key="3">
    <source>
        <dbReference type="ARBA" id="ARBA00022475"/>
    </source>
</evidence>
<accession>A0A6L2R5S2</accession>
<dbReference type="PROSITE" id="PS01246">
    <property type="entry name" value="UPF0003"/>
    <property type="match status" value="1"/>
</dbReference>
<dbReference type="InterPro" id="IPR006686">
    <property type="entry name" value="MscS_channel_CS"/>
</dbReference>
<dbReference type="Proteomes" id="UP000505077">
    <property type="component" value="Unassembled WGS sequence"/>
</dbReference>
<feature type="transmembrane region" description="Helical" evidence="7">
    <location>
        <begin position="582"/>
        <end position="600"/>
    </location>
</feature>
<feature type="transmembrane region" description="Helical" evidence="7">
    <location>
        <begin position="268"/>
        <end position="293"/>
    </location>
</feature>
<keyword evidence="5 7" id="KW-1133">Transmembrane helix</keyword>
<dbReference type="Pfam" id="PF00924">
    <property type="entry name" value="MS_channel_2nd"/>
    <property type="match status" value="1"/>
</dbReference>
<proteinExistence type="inferred from homology"/>
<dbReference type="SUPFAM" id="SSF82689">
    <property type="entry name" value="Mechanosensitive channel protein MscS (YggB), C-terminal domain"/>
    <property type="match status" value="1"/>
</dbReference>
<evidence type="ECO:0000313" key="12">
    <source>
        <dbReference type="EMBL" id="GFH62918.1"/>
    </source>
</evidence>